<protein>
    <recommendedName>
        <fullName evidence="1">THIF-type NAD/FAD binding fold domain-containing protein</fullName>
    </recommendedName>
</protein>
<name>X0YG50_9ZZZZ</name>
<dbReference type="AlphaFoldDB" id="X0YG50"/>
<organism evidence="2">
    <name type="scientific">marine sediment metagenome</name>
    <dbReference type="NCBI Taxonomy" id="412755"/>
    <lineage>
        <taxon>unclassified sequences</taxon>
        <taxon>metagenomes</taxon>
        <taxon>ecological metagenomes</taxon>
    </lineage>
</organism>
<dbReference type="PANTHER" id="PTHR10953:SF102">
    <property type="entry name" value="ADENYLYLTRANSFERASE AND SULFURTRANSFERASE MOCS3"/>
    <property type="match status" value="1"/>
</dbReference>
<dbReference type="PANTHER" id="PTHR10953">
    <property type="entry name" value="UBIQUITIN-ACTIVATING ENZYME E1"/>
    <property type="match status" value="1"/>
</dbReference>
<dbReference type="GO" id="GO:0008641">
    <property type="term" value="F:ubiquitin-like modifier activating enzyme activity"/>
    <property type="evidence" value="ECO:0007669"/>
    <property type="project" value="InterPro"/>
</dbReference>
<gene>
    <name evidence="2" type="ORF">S01H4_11396</name>
</gene>
<comment type="caution">
    <text evidence="2">The sequence shown here is derived from an EMBL/GenBank/DDBJ whole genome shotgun (WGS) entry which is preliminary data.</text>
</comment>
<dbReference type="InterPro" id="IPR045886">
    <property type="entry name" value="ThiF/MoeB/HesA"/>
</dbReference>
<evidence type="ECO:0000259" key="1">
    <source>
        <dbReference type="Pfam" id="PF00899"/>
    </source>
</evidence>
<dbReference type="Pfam" id="PF00899">
    <property type="entry name" value="ThiF"/>
    <property type="match status" value="1"/>
</dbReference>
<dbReference type="GO" id="GO:0004792">
    <property type="term" value="F:thiosulfate-cyanide sulfurtransferase activity"/>
    <property type="evidence" value="ECO:0007669"/>
    <property type="project" value="TreeGrafter"/>
</dbReference>
<feature type="non-terminal residue" evidence="2">
    <location>
        <position position="72"/>
    </location>
</feature>
<dbReference type="GO" id="GO:0016779">
    <property type="term" value="F:nucleotidyltransferase activity"/>
    <property type="evidence" value="ECO:0007669"/>
    <property type="project" value="TreeGrafter"/>
</dbReference>
<sequence length="72" mass="7989">MSNESQQSNFFDETFSEEERKRLDRQLRLPGWNQKALKDSKVVIAGIGGLGTEIAKNLAMAGVGTLHLIDLD</sequence>
<dbReference type="InterPro" id="IPR000594">
    <property type="entry name" value="ThiF_NAD_FAD-bd"/>
</dbReference>
<proteinExistence type="predicted"/>
<accession>X0YG50</accession>
<reference evidence="2" key="1">
    <citation type="journal article" date="2014" name="Front. Microbiol.">
        <title>High frequency of phylogenetically diverse reductive dehalogenase-homologous genes in deep subseafloor sedimentary metagenomes.</title>
        <authorList>
            <person name="Kawai M."/>
            <person name="Futagami T."/>
            <person name="Toyoda A."/>
            <person name="Takaki Y."/>
            <person name="Nishi S."/>
            <person name="Hori S."/>
            <person name="Arai W."/>
            <person name="Tsubouchi T."/>
            <person name="Morono Y."/>
            <person name="Uchiyama I."/>
            <person name="Ito T."/>
            <person name="Fujiyama A."/>
            <person name="Inagaki F."/>
            <person name="Takami H."/>
        </authorList>
    </citation>
    <scope>NUCLEOTIDE SEQUENCE</scope>
    <source>
        <strain evidence="2">Expedition CK06-06</strain>
    </source>
</reference>
<feature type="domain" description="THIF-type NAD/FAD binding fold" evidence="1">
    <location>
        <begin position="25"/>
        <end position="72"/>
    </location>
</feature>
<dbReference type="GO" id="GO:0005737">
    <property type="term" value="C:cytoplasm"/>
    <property type="evidence" value="ECO:0007669"/>
    <property type="project" value="TreeGrafter"/>
</dbReference>
<evidence type="ECO:0000313" key="2">
    <source>
        <dbReference type="EMBL" id="GAG54865.1"/>
    </source>
</evidence>
<dbReference type="EMBL" id="BART01004591">
    <property type="protein sequence ID" value="GAG54865.1"/>
    <property type="molecule type" value="Genomic_DNA"/>
</dbReference>
<dbReference type="InterPro" id="IPR035985">
    <property type="entry name" value="Ubiquitin-activating_enz"/>
</dbReference>
<dbReference type="SUPFAM" id="SSF69572">
    <property type="entry name" value="Activating enzymes of the ubiquitin-like proteins"/>
    <property type="match status" value="1"/>
</dbReference>
<dbReference type="Gene3D" id="3.40.50.720">
    <property type="entry name" value="NAD(P)-binding Rossmann-like Domain"/>
    <property type="match status" value="1"/>
</dbReference>